<dbReference type="Gene3D" id="3.20.20.190">
    <property type="entry name" value="Phosphatidylinositol (PI) phosphodiesterase"/>
    <property type="match status" value="1"/>
</dbReference>
<dbReference type="PANTHER" id="PTHR46211:SF1">
    <property type="entry name" value="GLYCEROPHOSPHODIESTER PHOSPHODIESTERASE, CYTOPLASMIC"/>
    <property type="match status" value="1"/>
</dbReference>
<dbReference type="EMBL" id="BART01016107">
    <property type="protein sequence ID" value="GAG77592.1"/>
    <property type="molecule type" value="Genomic_DNA"/>
</dbReference>
<protein>
    <recommendedName>
        <fullName evidence="1">GP-PDE domain-containing protein</fullName>
    </recommendedName>
</protein>
<dbReference type="Pfam" id="PF03009">
    <property type="entry name" value="GDPD"/>
    <property type="match status" value="1"/>
</dbReference>
<name>X1B8G8_9ZZZZ</name>
<evidence type="ECO:0000259" key="1">
    <source>
        <dbReference type="PROSITE" id="PS51704"/>
    </source>
</evidence>
<dbReference type="InterPro" id="IPR030395">
    <property type="entry name" value="GP_PDE_dom"/>
</dbReference>
<dbReference type="PROSITE" id="PS51257">
    <property type="entry name" value="PROKAR_LIPOPROTEIN"/>
    <property type="match status" value="1"/>
</dbReference>
<gene>
    <name evidence="2" type="ORF">S01H4_31081</name>
</gene>
<evidence type="ECO:0000313" key="2">
    <source>
        <dbReference type="EMBL" id="GAG77592.1"/>
    </source>
</evidence>
<feature type="domain" description="GP-PDE" evidence="1">
    <location>
        <begin position="24"/>
        <end position="106"/>
    </location>
</feature>
<feature type="non-terminal residue" evidence="2">
    <location>
        <position position="106"/>
    </location>
</feature>
<dbReference type="AlphaFoldDB" id="X1B8G8"/>
<sequence>MKRYIAQVLFCLFIVSISGCTKSVEIIAHRGASYLAPENTMASVMLGWEKGADVEVDVHLSKDNRILVIHDSSTKRTGQIDLIVKETEHQELRKLDVGSFKSEEFA</sequence>
<reference evidence="2" key="1">
    <citation type="journal article" date="2014" name="Front. Microbiol.">
        <title>High frequency of phylogenetically diverse reductive dehalogenase-homologous genes in deep subseafloor sedimentary metagenomes.</title>
        <authorList>
            <person name="Kawai M."/>
            <person name="Futagami T."/>
            <person name="Toyoda A."/>
            <person name="Takaki Y."/>
            <person name="Nishi S."/>
            <person name="Hori S."/>
            <person name="Arai W."/>
            <person name="Tsubouchi T."/>
            <person name="Morono Y."/>
            <person name="Uchiyama I."/>
            <person name="Ito T."/>
            <person name="Fujiyama A."/>
            <person name="Inagaki F."/>
            <person name="Takami H."/>
        </authorList>
    </citation>
    <scope>NUCLEOTIDE SEQUENCE</scope>
    <source>
        <strain evidence="2">Expedition CK06-06</strain>
    </source>
</reference>
<comment type="caution">
    <text evidence="2">The sequence shown here is derived from an EMBL/GenBank/DDBJ whole genome shotgun (WGS) entry which is preliminary data.</text>
</comment>
<proteinExistence type="predicted"/>
<dbReference type="PANTHER" id="PTHR46211">
    <property type="entry name" value="GLYCEROPHOSPHORYL DIESTER PHOSPHODIESTERASE"/>
    <property type="match status" value="1"/>
</dbReference>
<dbReference type="GO" id="GO:0008081">
    <property type="term" value="F:phosphoric diester hydrolase activity"/>
    <property type="evidence" value="ECO:0007669"/>
    <property type="project" value="InterPro"/>
</dbReference>
<dbReference type="SUPFAM" id="SSF51695">
    <property type="entry name" value="PLC-like phosphodiesterases"/>
    <property type="match status" value="1"/>
</dbReference>
<dbReference type="GO" id="GO:0006629">
    <property type="term" value="P:lipid metabolic process"/>
    <property type="evidence" value="ECO:0007669"/>
    <property type="project" value="InterPro"/>
</dbReference>
<dbReference type="InterPro" id="IPR017946">
    <property type="entry name" value="PLC-like_Pdiesterase_TIM-brl"/>
</dbReference>
<dbReference type="PROSITE" id="PS51704">
    <property type="entry name" value="GP_PDE"/>
    <property type="match status" value="1"/>
</dbReference>
<accession>X1B8G8</accession>
<organism evidence="2">
    <name type="scientific">marine sediment metagenome</name>
    <dbReference type="NCBI Taxonomy" id="412755"/>
    <lineage>
        <taxon>unclassified sequences</taxon>
        <taxon>metagenomes</taxon>
        <taxon>ecological metagenomes</taxon>
    </lineage>
</organism>